<gene>
    <name evidence="1" type="ORF">DesyoDRAFT_5257</name>
</gene>
<sequence>MSPKTQEITVNLTVNFVPHPNPERGIDLLAGLVLKQLLKEEAERGGAHEQALTQSGVPAL</sequence>
<dbReference type="Proteomes" id="UP000005104">
    <property type="component" value="Chromosome"/>
</dbReference>
<evidence type="ECO:0000313" key="2">
    <source>
        <dbReference type="Proteomes" id="UP000005104"/>
    </source>
</evidence>
<accession>H5Y0D0</accession>
<proteinExistence type="predicted"/>
<dbReference type="RefSeq" id="WP_007787462.1">
    <property type="nucleotide sequence ID" value="NZ_CM001441.1"/>
</dbReference>
<dbReference type="STRING" id="768710.DesyoDRAFT_5257"/>
<evidence type="ECO:0000313" key="1">
    <source>
        <dbReference type="EMBL" id="EHQ92186.1"/>
    </source>
</evidence>
<dbReference type="AlphaFoldDB" id="H5Y0D0"/>
<name>H5Y0D0_9FIRM</name>
<keyword evidence="2" id="KW-1185">Reference proteome</keyword>
<organism evidence="1 2">
    <name type="scientific">Desulfosporosinus youngiae DSM 17734</name>
    <dbReference type="NCBI Taxonomy" id="768710"/>
    <lineage>
        <taxon>Bacteria</taxon>
        <taxon>Bacillati</taxon>
        <taxon>Bacillota</taxon>
        <taxon>Clostridia</taxon>
        <taxon>Eubacteriales</taxon>
        <taxon>Desulfitobacteriaceae</taxon>
        <taxon>Desulfosporosinus</taxon>
    </lineage>
</organism>
<dbReference type="EMBL" id="CM001441">
    <property type="protein sequence ID" value="EHQ92186.1"/>
    <property type="molecule type" value="Genomic_DNA"/>
</dbReference>
<reference evidence="1 2" key="1">
    <citation type="submission" date="2011-11" db="EMBL/GenBank/DDBJ databases">
        <title>The Noncontiguous Finished genome of Desulfosporosinus youngiae DSM 17734.</title>
        <authorList>
            <consortium name="US DOE Joint Genome Institute (JGI-PGF)"/>
            <person name="Lucas S."/>
            <person name="Han J."/>
            <person name="Lapidus A."/>
            <person name="Cheng J.-F."/>
            <person name="Goodwin L."/>
            <person name="Pitluck S."/>
            <person name="Peters L."/>
            <person name="Ovchinnikova G."/>
            <person name="Lu M."/>
            <person name="Land M.L."/>
            <person name="Hauser L."/>
            <person name="Pester M."/>
            <person name="Spring S."/>
            <person name="Ollivier B."/>
            <person name="Rattei T."/>
            <person name="Klenk H.-P."/>
            <person name="Wagner M."/>
            <person name="Loy A."/>
            <person name="Woyke T.J."/>
        </authorList>
    </citation>
    <scope>NUCLEOTIDE SEQUENCE [LARGE SCALE GENOMIC DNA]</scope>
    <source>
        <strain evidence="1 2">DSM 17734</strain>
    </source>
</reference>
<dbReference type="HOGENOM" id="CLU_209640_0_0_9"/>
<protein>
    <submittedName>
        <fullName evidence="1">Uncharacterized protein</fullName>
    </submittedName>
</protein>